<evidence type="ECO:0000313" key="2">
    <source>
        <dbReference type="EMBL" id="MFC3074810.1"/>
    </source>
</evidence>
<dbReference type="Pfam" id="PF06035">
    <property type="entry name" value="Peptidase_C93"/>
    <property type="match status" value="1"/>
</dbReference>
<reference evidence="3" key="1">
    <citation type="journal article" date="2019" name="Int. J. Syst. Evol. Microbiol.">
        <title>The Global Catalogue of Microorganisms (GCM) 10K type strain sequencing project: providing services to taxonomists for standard genome sequencing and annotation.</title>
        <authorList>
            <consortium name="The Broad Institute Genomics Platform"/>
            <consortium name="The Broad Institute Genome Sequencing Center for Infectious Disease"/>
            <person name="Wu L."/>
            <person name="Ma J."/>
        </authorList>
    </citation>
    <scope>NUCLEOTIDE SEQUENCE [LARGE SCALE GENOMIC DNA]</scope>
    <source>
        <strain evidence="3">KCTC 52677</strain>
    </source>
</reference>
<dbReference type="InterPro" id="IPR010319">
    <property type="entry name" value="Transglutaminase-like_Cys_pept"/>
</dbReference>
<evidence type="ECO:0000313" key="3">
    <source>
        <dbReference type="Proteomes" id="UP001595377"/>
    </source>
</evidence>
<gene>
    <name evidence="2" type="ORF">ACFOHH_16995</name>
</gene>
<dbReference type="Gene3D" id="3.10.620.30">
    <property type="match status" value="1"/>
</dbReference>
<accession>A0ABV7DKC6</accession>
<protein>
    <submittedName>
        <fullName evidence="2">Transglutaminase-like cysteine peptidase</fullName>
    </submittedName>
</protein>
<name>A0ABV7DKC6_9HYPH</name>
<dbReference type="EMBL" id="JBHRSP010000026">
    <property type="protein sequence ID" value="MFC3074810.1"/>
    <property type="molecule type" value="Genomic_DNA"/>
</dbReference>
<keyword evidence="1" id="KW-0732">Signal</keyword>
<comment type="caution">
    <text evidence="2">The sequence shown here is derived from an EMBL/GenBank/DDBJ whole genome shotgun (WGS) entry which is preliminary data.</text>
</comment>
<dbReference type="RefSeq" id="WP_257315189.1">
    <property type="nucleotide sequence ID" value="NZ_JANFDG010000010.1"/>
</dbReference>
<keyword evidence="3" id="KW-1185">Reference proteome</keyword>
<feature type="signal peptide" evidence="1">
    <location>
        <begin position="1"/>
        <end position="24"/>
    </location>
</feature>
<proteinExistence type="predicted"/>
<organism evidence="2 3">
    <name type="scientific">Shinella pollutisoli</name>
    <dbReference type="NCBI Taxonomy" id="2250594"/>
    <lineage>
        <taxon>Bacteria</taxon>
        <taxon>Pseudomonadati</taxon>
        <taxon>Pseudomonadota</taxon>
        <taxon>Alphaproteobacteria</taxon>
        <taxon>Hyphomicrobiales</taxon>
        <taxon>Rhizobiaceae</taxon>
        <taxon>Shinella</taxon>
    </lineage>
</organism>
<sequence length="173" mass="18531">MLKFARIVMLAAASLGLTAAAAHAVMLGSASRTAGIAIAVRAEAVSQDRQATHMAPAFSPWLYLTLTIVNQLVNEKPAARPQLRAYRPAGLMPIEGEAAARAKRDRLIHHGLPANALRLAPREDDAGRRMVLVVETSAGDFVLDSLSSRVAKEALDESHTASVPLKLPELRVR</sequence>
<evidence type="ECO:0000256" key="1">
    <source>
        <dbReference type="SAM" id="SignalP"/>
    </source>
</evidence>
<dbReference type="Proteomes" id="UP001595377">
    <property type="component" value="Unassembled WGS sequence"/>
</dbReference>
<feature type="chain" id="PRO_5045494973" evidence="1">
    <location>
        <begin position="25"/>
        <end position="173"/>
    </location>
</feature>